<comment type="similarity">
    <text evidence="2">Belongs to the SusD family.</text>
</comment>
<evidence type="ECO:0000256" key="5">
    <source>
        <dbReference type="ARBA" id="ARBA00023237"/>
    </source>
</evidence>
<proteinExistence type="inferred from homology"/>
<sequence length="506" mass="57233">MNEMKKYKVITLFLLSIFVLSCNNLEETPMTDIVPQGFFKDEATVEAAVLGTYGYIAAEQYWGRKYTLTIMLQGDMADIGERGTPARRQQVNDFNSDSNNGMITEIWPRSYQIISAANYAILGAESLPDADQTILSQLTAEARFVRAFIYFNLVRMFGDVPYIGEAISDPASVRDISKTPKEQVYEYIIADLEFATQNLTMVPADNSRSRPSVGSAHTMLADVYLTLGDYPKAYEHAKWVIDNEVSLDYALEPNFQNLFDATKQDATKEHIFSFDFLGSQTGPGSTNDDITGALTGIRGADIQGWSVAVPAMPVYDTWDPRDYRKKVSFEDTTMIGGQPAPYTQYETVKRPHIAKYFRYPGNANGEARYSDHNYAVYRYAEVLLTAAEALNEVSGPTDEAIGYVNRIRARARNWNGTMTDFPADVQSGISKDDFRELVLDDRRLELAFEFKRWYDIQRRELGNEVFKGANSLEPHENFDPTKHYLLAIPQDELDRNPNLLPQNPGY</sequence>
<dbReference type="AlphaFoldDB" id="A0A0L8V2Q3"/>
<dbReference type="STRING" id="1409788.NC99_43940"/>
<dbReference type="PROSITE" id="PS51257">
    <property type="entry name" value="PROKAR_LIPOPROTEIN"/>
    <property type="match status" value="1"/>
</dbReference>
<keyword evidence="10" id="KW-1185">Reference proteome</keyword>
<dbReference type="SUPFAM" id="SSF48452">
    <property type="entry name" value="TPR-like"/>
    <property type="match status" value="1"/>
</dbReference>
<dbReference type="InterPro" id="IPR011990">
    <property type="entry name" value="TPR-like_helical_dom_sf"/>
</dbReference>
<evidence type="ECO:0000256" key="2">
    <source>
        <dbReference type="ARBA" id="ARBA00006275"/>
    </source>
</evidence>
<dbReference type="Pfam" id="PF14322">
    <property type="entry name" value="SusD-like_3"/>
    <property type="match status" value="1"/>
</dbReference>
<evidence type="ECO:0000256" key="3">
    <source>
        <dbReference type="ARBA" id="ARBA00022729"/>
    </source>
</evidence>
<dbReference type="EMBL" id="LGIA01000211">
    <property type="protein sequence ID" value="KOH42780.1"/>
    <property type="molecule type" value="Genomic_DNA"/>
</dbReference>
<dbReference type="PATRIC" id="fig|1409788.3.peg.4487"/>
<dbReference type="Gene3D" id="1.25.40.390">
    <property type="match status" value="1"/>
</dbReference>
<organism evidence="9 10">
    <name type="scientific">Sunxiuqinia dokdonensis</name>
    <dbReference type="NCBI Taxonomy" id="1409788"/>
    <lineage>
        <taxon>Bacteria</taxon>
        <taxon>Pseudomonadati</taxon>
        <taxon>Bacteroidota</taxon>
        <taxon>Bacteroidia</taxon>
        <taxon>Marinilabiliales</taxon>
        <taxon>Prolixibacteraceae</taxon>
        <taxon>Sunxiuqinia</taxon>
    </lineage>
</organism>
<evidence type="ECO:0000259" key="8">
    <source>
        <dbReference type="Pfam" id="PF14322"/>
    </source>
</evidence>
<evidence type="ECO:0000256" key="6">
    <source>
        <dbReference type="SAM" id="SignalP"/>
    </source>
</evidence>
<evidence type="ECO:0000313" key="9">
    <source>
        <dbReference type="EMBL" id="KOH42780.1"/>
    </source>
</evidence>
<evidence type="ECO:0000256" key="4">
    <source>
        <dbReference type="ARBA" id="ARBA00023136"/>
    </source>
</evidence>
<dbReference type="GO" id="GO:0009279">
    <property type="term" value="C:cell outer membrane"/>
    <property type="evidence" value="ECO:0007669"/>
    <property type="project" value="UniProtKB-SubCell"/>
</dbReference>
<gene>
    <name evidence="9" type="ORF">NC99_43940</name>
</gene>
<dbReference type="InterPro" id="IPR012944">
    <property type="entry name" value="SusD_RagB_dom"/>
</dbReference>
<feature type="domain" description="SusD-like N-terminal" evidence="8">
    <location>
        <begin position="87"/>
        <end position="225"/>
    </location>
</feature>
<comment type="caution">
    <text evidence="9">The sequence shown here is derived from an EMBL/GenBank/DDBJ whole genome shotgun (WGS) entry which is preliminary data.</text>
</comment>
<comment type="subcellular location">
    <subcellularLocation>
        <location evidence="1">Cell outer membrane</location>
    </subcellularLocation>
</comment>
<evidence type="ECO:0008006" key="11">
    <source>
        <dbReference type="Google" id="ProtNLM"/>
    </source>
</evidence>
<keyword evidence="3 6" id="KW-0732">Signal</keyword>
<evidence type="ECO:0000259" key="7">
    <source>
        <dbReference type="Pfam" id="PF07980"/>
    </source>
</evidence>
<dbReference type="InterPro" id="IPR033985">
    <property type="entry name" value="SusD-like_N"/>
</dbReference>
<evidence type="ECO:0000256" key="1">
    <source>
        <dbReference type="ARBA" id="ARBA00004442"/>
    </source>
</evidence>
<dbReference type="Pfam" id="PF07980">
    <property type="entry name" value="SusD_RagB"/>
    <property type="match status" value="1"/>
</dbReference>
<feature type="signal peptide" evidence="6">
    <location>
        <begin position="1"/>
        <end position="21"/>
    </location>
</feature>
<protein>
    <recommendedName>
        <fullName evidence="11">Carbohydrate-binding protein SusD</fullName>
    </recommendedName>
</protein>
<dbReference type="CDD" id="cd08977">
    <property type="entry name" value="SusD"/>
    <property type="match status" value="1"/>
</dbReference>
<keyword evidence="5" id="KW-0998">Cell outer membrane</keyword>
<name>A0A0L8V2Q3_9BACT</name>
<feature type="chain" id="PRO_5005591154" description="Carbohydrate-binding protein SusD" evidence="6">
    <location>
        <begin position="22"/>
        <end position="506"/>
    </location>
</feature>
<dbReference type="Proteomes" id="UP000036958">
    <property type="component" value="Unassembled WGS sequence"/>
</dbReference>
<feature type="domain" description="RagB/SusD" evidence="7">
    <location>
        <begin position="322"/>
        <end position="506"/>
    </location>
</feature>
<evidence type="ECO:0000313" key="10">
    <source>
        <dbReference type="Proteomes" id="UP000036958"/>
    </source>
</evidence>
<keyword evidence="4" id="KW-0472">Membrane</keyword>
<reference evidence="10" key="1">
    <citation type="submission" date="2015-07" db="EMBL/GenBank/DDBJ databases">
        <title>Genome sequencing of Sunxiuqinia dokdonensis strain SK.</title>
        <authorList>
            <person name="Ahn S."/>
            <person name="Kim B.-C."/>
        </authorList>
    </citation>
    <scope>NUCLEOTIDE SEQUENCE [LARGE SCALE GENOMIC DNA]</scope>
    <source>
        <strain evidence="10">SK</strain>
    </source>
</reference>
<accession>A0A0L8V2Q3</accession>